<dbReference type="InterPro" id="IPR001888">
    <property type="entry name" value="Transposase_1"/>
</dbReference>
<sequence>MARGTPGYPTASLSFAGHRKEILEDLVSRDESLVLYDSKLCRVWLPRGEGQLSQAKSYMDPKKTLICSFWDSRGMLCANYSRKDTRTPMSFVPLGCRDSRKKSGRDEECCSTSCSLKDTRPRLSSAPLSSRIRRASSRKAAKVSSGTLKKYLNDNTRSHIAKETHQKIEELR</sequence>
<accession>A0ABR1BP70</accession>
<dbReference type="Proteomes" id="UP001303046">
    <property type="component" value="Unassembled WGS sequence"/>
</dbReference>
<proteinExistence type="predicted"/>
<name>A0ABR1BP70_NECAM</name>
<evidence type="ECO:0000313" key="2">
    <source>
        <dbReference type="Proteomes" id="UP001303046"/>
    </source>
</evidence>
<dbReference type="EMBL" id="JAVFWL010000001">
    <property type="protein sequence ID" value="KAK6727020.1"/>
    <property type="molecule type" value="Genomic_DNA"/>
</dbReference>
<comment type="caution">
    <text evidence="1">The sequence shown here is derived from an EMBL/GenBank/DDBJ whole genome shotgun (WGS) entry which is preliminary data.</text>
</comment>
<reference evidence="1 2" key="1">
    <citation type="submission" date="2023-08" db="EMBL/GenBank/DDBJ databases">
        <title>A Necator americanus chromosomal reference genome.</title>
        <authorList>
            <person name="Ilik V."/>
            <person name="Petrzelkova K.J."/>
            <person name="Pardy F."/>
            <person name="Fuh T."/>
            <person name="Niatou-Singa F.S."/>
            <person name="Gouil Q."/>
            <person name="Baker L."/>
            <person name="Ritchie M.E."/>
            <person name="Jex A.R."/>
            <person name="Gazzola D."/>
            <person name="Li H."/>
            <person name="Toshio Fujiwara R."/>
            <person name="Zhan B."/>
            <person name="Aroian R.V."/>
            <person name="Pafco B."/>
            <person name="Schwarz E.M."/>
        </authorList>
    </citation>
    <scope>NUCLEOTIDE SEQUENCE [LARGE SCALE GENOMIC DNA]</scope>
    <source>
        <strain evidence="1 2">Aroian</strain>
        <tissue evidence="1">Whole animal</tissue>
    </source>
</reference>
<dbReference type="Gene3D" id="3.30.420.10">
    <property type="entry name" value="Ribonuclease H-like superfamily/Ribonuclease H"/>
    <property type="match status" value="1"/>
</dbReference>
<organism evidence="1 2">
    <name type="scientific">Necator americanus</name>
    <name type="common">Human hookworm</name>
    <dbReference type="NCBI Taxonomy" id="51031"/>
    <lineage>
        <taxon>Eukaryota</taxon>
        <taxon>Metazoa</taxon>
        <taxon>Ecdysozoa</taxon>
        <taxon>Nematoda</taxon>
        <taxon>Chromadorea</taxon>
        <taxon>Rhabditida</taxon>
        <taxon>Rhabditina</taxon>
        <taxon>Rhabditomorpha</taxon>
        <taxon>Strongyloidea</taxon>
        <taxon>Ancylostomatidae</taxon>
        <taxon>Bunostominae</taxon>
        <taxon>Necator</taxon>
    </lineage>
</organism>
<dbReference type="Pfam" id="PF01359">
    <property type="entry name" value="Transposase_1"/>
    <property type="match status" value="1"/>
</dbReference>
<keyword evidence="2" id="KW-1185">Reference proteome</keyword>
<dbReference type="InterPro" id="IPR036397">
    <property type="entry name" value="RNaseH_sf"/>
</dbReference>
<evidence type="ECO:0000313" key="1">
    <source>
        <dbReference type="EMBL" id="KAK6727020.1"/>
    </source>
</evidence>
<gene>
    <name evidence="1" type="primary">Necator_chrI.g1114</name>
    <name evidence="1" type="ORF">RB195_004990</name>
</gene>
<protein>
    <submittedName>
        <fullName evidence="1">Uncharacterized protein</fullName>
    </submittedName>
</protein>